<dbReference type="RefSeq" id="WP_060192457.1">
    <property type="nucleotide sequence ID" value="NZ_LPHD01000049.1"/>
</dbReference>
<sequence length="132" mass="14129">MSDFRGLRRQYGSLPSDGATSSVTFFDPMGRLIQKLGDCHADGCIVNQLVLGEKACPALPSRALYAFATVAQGVLEVSQGIHPSFSRRSPCQNLGEERPCLVQVEPYFAGDTVAGAKVTCHHLDAQASTVEC</sequence>
<organism evidence="1 2">
    <name type="scientific">Burkholderia ubonensis</name>
    <dbReference type="NCBI Taxonomy" id="101571"/>
    <lineage>
        <taxon>Bacteria</taxon>
        <taxon>Pseudomonadati</taxon>
        <taxon>Pseudomonadota</taxon>
        <taxon>Betaproteobacteria</taxon>
        <taxon>Burkholderiales</taxon>
        <taxon>Burkholderiaceae</taxon>
        <taxon>Burkholderia</taxon>
        <taxon>Burkholderia cepacia complex</taxon>
    </lineage>
</organism>
<evidence type="ECO:0000313" key="2">
    <source>
        <dbReference type="Proteomes" id="UP000060630"/>
    </source>
</evidence>
<dbReference type="EMBL" id="LPHD01000049">
    <property type="protein sequence ID" value="KWA84059.1"/>
    <property type="molecule type" value="Genomic_DNA"/>
</dbReference>
<dbReference type="AlphaFoldDB" id="A0A119HFK9"/>
<proteinExistence type="predicted"/>
<name>A0A119HFK9_9BURK</name>
<accession>A0A119HFK9</accession>
<dbReference type="Proteomes" id="UP000060630">
    <property type="component" value="Unassembled WGS sequence"/>
</dbReference>
<evidence type="ECO:0000313" key="1">
    <source>
        <dbReference type="EMBL" id="KWA84059.1"/>
    </source>
</evidence>
<comment type="caution">
    <text evidence="1">The sequence shown here is derived from an EMBL/GenBank/DDBJ whole genome shotgun (WGS) entry which is preliminary data.</text>
</comment>
<gene>
    <name evidence="1" type="ORF">WL29_22085</name>
</gene>
<reference evidence="1 2" key="1">
    <citation type="submission" date="2015-11" db="EMBL/GenBank/DDBJ databases">
        <title>Expanding the genomic diversity of Burkholderia species for the development of highly accurate diagnostics.</title>
        <authorList>
            <person name="Sahl J."/>
            <person name="Keim P."/>
            <person name="Wagner D."/>
        </authorList>
    </citation>
    <scope>NUCLEOTIDE SEQUENCE [LARGE SCALE GENOMIC DNA]</scope>
    <source>
        <strain evidence="1 2">MSMB2087WGS</strain>
    </source>
</reference>
<protein>
    <submittedName>
        <fullName evidence="1">Uncharacterized protein</fullName>
    </submittedName>
</protein>